<feature type="domain" description="DUF7223" evidence="3">
    <location>
        <begin position="261"/>
        <end position="511"/>
    </location>
</feature>
<dbReference type="OrthoDB" id="160645at2759"/>
<gene>
    <name evidence="4" type="ORF">IMSHALPRED_005252</name>
</gene>
<evidence type="ECO:0000259" key="2">
    <source>
        <dbReference type="Pfam" id="PF22974"/>
    </source>
</evidence>
<protein>
    <submittedName>
        <fullName evidence="4">Uncharacterized protein</fullName>
    </submittedName>
</protein>
<name>A0A8H3F940_9LECA</name>
<feature type="signal peptide" evidence="1">
    <location>
        <begin position="1"/>
        <end position="20"/>
    </location>
</feature>
<dbReference type="InterPro" id="IPR054293">
    <property type="entry name" value="DUF7029"/>
</dbReference>
<evidence type="ECO:0000313" key="5">
    <source>
        <dbReference type="Proteomes" id="UP000664534"/>
    </source>
</evidence>
<dbReference type="InterPro" id="IPR055647">
    <property type="entry name" value="DUF7223"/>
</dbReference>
<evidence type="ECO:0000256" key="1">
    <source>
        <dbReference type="SAM" id="SignalP"/>
    </source>
</evidence>
<keyword evidence="5" id="KW-1185">Reference proteome</keyword>
<proteinExistence type="predicted"/>
<feature type="chain" id="PRO_5034937650" evidence="1">
    <location>
        <begin position="21"/>
        <end position="588"/>
    </location>
</feature>
<comment type="caution">
    <text evidence="4">The sequence shown here is derived from an EMBL/GenBank/DDBJ whole genome shotgun (WGS) entry which is preliminary data.</text>
</comment>
<dbReference type="AlphaFoldDB" id="A0A8H3F940"/>
<dbReference type="Proteomes" id="UP000664534">
    <property type="component" value="Unassembled WGS sequence"/>
</dbReference>
<feature type="domain" description="DUF7029" evidence="2">
    <location>
        <begin position="91"/>
        <end position="195"/>
    </location>
</feature>
<sequence length="588" mass="62642">MHCFSLPSLTLLALIPSVFASSNAPPQAASLKQGITLRPINIADYEASMGLQRRSANDFSVLEPQNQTDLVYGSPASNGKFLLANMTLYAQNGLPIVLLEGFEELNVSVDCRDEKGILSLTFGSMDAFDYARKQWDYVNDADDGKFLLIANHDGCGPDDQRQPYIVSNITDDTSTLTTYLIAQAVPWSTVAGSYDLDFGHPIPTPRSPQIQGRSLFHDAKNAAKGLLNATEGDVDKSTSETYPISAGQQDQRENVFTDSKAGLTVDCTNCFIHGSLEVTGHISSNDFHLEDFILTASPNPLLAALELEAIITANYGPDRLGYVKHFPSVPFPDLGFYIPGIMNIGPTLTFSVGVNCTFGGSAVVDFGVKATVPDSAQIVADYKNHAASTAMEFEGGQLTPTFDIKNCSASVTLSAFSELGIDFGVELVKIGTLDIAMTVKLPEVIATITALYDEQGACSQNATASKTGVQLDSTLNIEVDLGLDGKLEDLGSPWSMPLYNHSTPLYSRCYPLNIPGLLPTANATNVTSLPSTSTASSGRSALPFPTPGLGNNFKIILNETNGTAPEQASPLFHVVGPSETPISSAVEG</sequence>
<dbReference type="Pfam" id="PF22974">
    <property type="entry name" value="DUF7029"/>
    <property type="match status" value="1"/>
</dbReference>
<keyword evidence="1" id="KW-0732">Signal</keyword>
<reference evidence="4" key="1">
    <citation type="submission" date="2021-03" db="EMBL/GenBank/DDBJ databases">
        <authorList>
            <person name="Tagirdzhanova G."/>
        </authorList>
    </citation>
    <scope>NUCLEOTIDE SEQUENCE</scope>
</reference>
<dbReference type="EMBL" id="CAJPDT010000028">
    <property type="protein sequence ID" value="CAF9921701.1"/>
    <property type="molecule type" value="Genomic_DNA"/>
</dbReference>
<evidence type="ECO:0000313" key="4">
    <source>
        <dbReference type="EMBL" id="CAF9921701.1"/>
    </source>
</evidence>
<dbReference type="Pfam" id="PF23865">
    <property type="entry name" value="DUF7223"/>
    <property type="match status" value="1"/>
</dbReference>
<accession>A0A8H3F940</accession>
<organism evidence="4 5">
    <name type="scientific">Imshaugia aleurites</name>
    <dbReference type="NCBI Taxonomy" id="172621"/>
    <lineage>
        <taxon>Eukaryota</taxon>
        <taxon>Fungi</taxon>
        <taxon>Dikarya</taxon>
        <taxon>Ascomycota</taxon>
        <taxon>Pezizomycotina</taxon>
        <taxon>Lecanoromycetes</taxon>
        <taxon>OSLEUM clade</taxon>
        <taxon>Lecanoromycetidae</taxon>
        <taxon>Lecanorales</taxon>
        <taxon>Lecanorineae</taxon>
        <taxon>Parmeliaceae</taxon>
        <taxon>Imshaugia</taxon>
    </lineage>
</organism>
<evidence type="ECO:0000259" key="3">
    <source>
        <dbReference type="Pfam" id="PF23865"/>
    </source>
</evidence>